<evidence type="ECO:0000313" key="2">
    <source>
        <dbReference type="Proteomes" id="UP000183287"/>
    </source>
</evidence>
<sequence length="89" mass="10331">MGMCRALKDKKSTKNATNKIKANEWMDIYSSYFSFHLPKTGGEIRFIAPLFIGDLRHEHKNTLSCVLEFIYQWCSSMLPVSLFHIFPSI</sequence>
<name>A0A1I4NTT2_9PROT</name>
<gene>
    <name evidence="1" type="ORF">SAMN05421863_101648</name>
</gene>
<dbReference type="AlphaFoldDB" id="A0A1I4NTT2"/>
<accession>A0A1I4NTT2</accession>
<evidence type="ECO:0000313" key="1">
    <source>
        <dbReference type="EMBL" id="SFM18815.1"/>
    </source>
</evidence>
<dbReference type="Proteomes" id="UP000183287">
    <property type="component" value="Unassembled WGS sequence"/>
</dbReference>
<proteinExistence type="predicted"/>
<keyword evidence="2" id="KW-1185">Reference proteome</keyword>
<protein>
    <submittedName>
        <fullName evidence="1">Uncharacterized protein</fullName>
    </submittedName>
</protein>
<organism evidence="1 2">
    <name type="scientific">Nitrosomonas communis</name>
    <dbReference type="NCBI Taxonomy" id="44574"/>
    <lineage>
        <taxon>Bacteria</taxon>
        <taxon>Pseudomonadati</taxon>
        <taxon>Pseudomonadota</taxon>
        <taxon>Betaproteobacteria</taxon>
        <taxon>Nitrosomonadales</taxon>
        <taxon>Nitrosomonadaceae</taxon>
        <taxon>Nitrosomonas</taxon>
    </lineage>
</organism>
<dbReference type="EMBL" id="FOUB01000016">
    <property type="protein sequence ID" value="SFM18815.1"/>
    <property type="molecule type" value="Genomic_DNA"/>
</dbReference>
<reference evidence="2" key="1">
    <citation type="submission" date="2016-10" db="EMBL/GenBank/DDBJ databases">
        <authorList>
            <person name="Varghese N."/>
            <person name="Submissions S."/>
        </authorList>
    </citation>
    <scope>NUCLEOTIDE SEQUENCE [LARGE SCALE GENOMIC DNA]</scope>
    <source>
        <strain evidence="2">Nm44</strain>
    </source>
</reference>